<evidence type="ECO:0000256" key="2">
    <source>
        <dbReference type="ARBA" id="ARBA00008891"/>
    </source>
</evidence>
<dbReference type="EMBL" id="MCOG01000104">
    <property type="protein sequence ID" value="ORY47529.1"/>
    <property type="molecule type" value="Genomic_DNA"/>
</dbReference>
<dbReference type="EC" id="3.1.1.11" evidence="3"/>
<feature type="signal peptide" evidence="7">
    <location>
        <begin position="1"/>
        <end position="19"/>
    </location>
</feature>
<dbReference type="GO" id="GO:0042545">
    <property type="term" value="P:cell wall modification"/>
    <property type="evidence" value="ECO:0007669"/>
    <property type="project" value="InterPro"/>
</dbReference>
<dbReference type="UniPathway" id="UPA00545">
    <property type="reaction ID" value="UER00823"/>
</dbReference>
<evidence type="ECO:0000313" key="10">
    <source>
        <dbReference type="Proteomes" id="UP000193920"/>
    </source>
</evidence>
<proteinExistence type="inferred from homology"/>
<dbReference type="GO" id="GO:0016829">
    <property type="term" value="F:lyase activity"/>
    <property type="evidence" value="ECO:0007669"/>
    <property type="project" value="UniProtKB-KW"/>
</dbReference>
<keyword evidence="9" id="KW-0456">Lyase</keyword>
<dbReference type="PANTHER" id="PTHR31321">
    <property type="entry name" value="ACYL-COA THIOESTER HYDROLASE YBHC-RELATED"/>
    <property type="match status" value="1"/>
</dbReference>
<evidence type="ECO:0000256" key="1">
    <source>
        <dbReference type="ARBA" id="ARBA00005184"/>
    </source>
</evidence>
<dbReference type="OrthoDB" id="2125180at2759"/>
<keyword evidence="7" id="KW-0732">Signal</keyword>
<feature type="chain" id="PRO_5011110081" description="pectinesterase" evidence="7">
    <location>
        <begin position="20"/>
        <end position="325"/>
    </location>
</feature>
<dbReference type="GO" id="GO:0030599">
    <property type="term" value="F:pectinesterase activity"/>
    <property type="evidence" value="ECO:0007669"/>
    <property type="project" value="UniProtKB-EC"/>
</dbReference>
<dbReference type="Pfam" id="PF01095">
    <property type="entry name" value="Pectinesterase"/>
    <property type="match status" value="1"/>
</dbReference>
<evidence type="ECO:0000256" key="7">
    <source>
        <dbReference type="SAM" id="SignalP"/>
    </source>
</evidence>
<evidence type="ECO:0000256" key="3">
    <source>
        <dbReference type="ARBA" id="ARBA00013229"/>
    </source>
</evidence>
<dbReference type="InterPro" id="IPR012334">
    <property type="entry name" value="Pectin_lyas_fold"/>
</dbReference>
<organism evidence="9 10">
    <name type="scientific">Neocallimastix californiae</name>
    <dbReference type="NCBI Taxonomy" id="1754190"/>
    <lineage>
        <taxon>Eukaryota</taxon>
        <taxon>Fungi</taxon>
        <taxon>Fungi incertae sedis</taxon>
        <taxon>Chytridiomycota</taxon>
        <taxon>Chytridiomycota incertae sedis</taxon>
        <taxon>Neocallimastigomycetes</taxon>
        <taxon>Neocallimastigales</taxon>
        <taxon>Neocallimastigaceae</taxon>
        <taxon>Neocallimastix</taxon>
    </lineage>
</organism>
<gene>
    <name evidence="9" type="ORF">LY90DRAFT_457335</name>
</gene>
<evidence type="ECO:0000256" key="5">
    <source>
        <dbReference type="ARBA" id="ARBA00023085"/>
    </source>
</evidence>
<keyword evidence="4" id="KW-0378">Hydrolase</keyword>
<protein>
    <recommendedName>
        <fullName evidence="3">pectinesterase</fullName>
        <ecNumber evidence="3">3.1.1.11</ecNumber>
    </recommendedName>
    <alternativeName>
        <fullName evidence="6">Pectin methylesterase A</fullName>
    </alternativeName>
</protein>
<evidence type="ECO:0000259" key="8">
    <source>
        <dbReference type="Pfam" id="PF01095"/>
    </source>
</evidence>
<dbReference type="AlphaFoldDB" id="A0A1Y2CKI4"/>
<dbReference type="STRING" id="1754190.A0A1Y2CKI4"/>
<reference evidence="9 10" key="1">
    <citation type="submission" date="2016-08" db="EMBL/GenBank/DDBJ databases">
        <title>A Parts List for Fungal Cellulosomes Revealed by Comparative Genomics.</title>
        <authorList>
            <consortium name="DOE Joint Genome Institute"/>
            <person name="Haitjema C.H."/>
            <person name="Gilmore S.P."/>
            <person name="Henske J.K."/>
            <person name="Solomon K.V."/>
            <person name="De Groot R."/>
            <person name="Kuo A."/>
            <person name="Mondo S.J."/>
            <person name="Salamov A.A."/>
            <person name="Labutti K."/>
            <person name="Zhao Z."/>
            <person name="Chiniquy J."/>
            <person name="Barry K."/>
            <person name="Brewer H.M."/>
            <person name="Purvine S.O."/>
            <person name="Wright A.T."/>
            <person name="Boxma B."/>
            <person name="Van Alen T."/>
            <person name="Hackstein J.H."/>
            <person name="Baker S.E."/>
            <person name="Grigoriev I.V."/>
            <person name="O'Malley M.A."/>
        </authorList>
    </citation>
    <scope>NUCLEOTIDE SEQUENCE [LARGE SCALE GENOMIC DNA]</scope>
    <source>
        <strain evidence="9 10">G1</strain>
    </source>
</reference>
<dbReference type="InterPro" id="IPR011050">
    <property type="entry name" value="Pectin_lyase_fold/virulence"/>
</dbReference>
<keyword evidence="5" id="KW-0063">Aspartyl esterase</keyword>
<comment type="pathway">
    <text evidence="1">Glycan metabolism; pectin degradation; 2-dehydro-3-deoxy-D-gluconate from pectin: step 1/5.</text>
</comment>
<dbReference type="GO" id="GO:0045490">
    <property type="term" value="P:pectin catabolic process"/>
    <property type="evidence" value="ECO:0007669"/>
    <property type="project" value="UniProtKB-UniPathway"/>
</dbReference>
<comment type="caution">
    <text evidence="9">The sequence shown here is derived from an EMBL/GenBank/DDBJ whole genome shotgun (WGS) entry which is preliminary data.</text>
</comment>
<evidence type="ECO:0000313" key="9">
    <source>
        <dbReference type="EMBL" id="ORY47529.1"/>
    </source>
</evidence>
<name>A0A1Y2CKI4_9FUNG</name>
<dbReference type="Gene3D" id="2.160.20.10">
    <property type="entry name" value="Single-stranded right-handed beta-helix, Pectin lyase-like"/>
    <property type="match status" value="1"/>
</dbReference>
<evidence type="ECO:0000256" key="4">
    <source>
        <dbReference type="ARBA" id="ARBA00022801"/>
    </source>
</evidence>
<dbReference type="PANTHER" id="PTHR31321:SF57">
    <property type="entry name" value="PECTINESTERASE 53-RELATED"/>
    <property type="match status" value="1"/>
</dbReference>
<dbReference type="InterPro" id="IPR000070">
    <property type="entry name" value="Pectinesterase_cat"/>
</dbReference>
<comment type="similarity">
    <text evidence="2">Belongs to the pectinesterase family.</text>
</comment>
<dbReference type="Proteomes" id="UP000193920">
    <property type="component" value="Unassembled WGS sequence"/>
</dbReference>
<sequence length="325" mass="36245">MRYIIKSIILLLIIQITFAFDQSKLPKNALIVAKDGSGKYKTIQAAVNALSSSANSERVIYIKNGTYKEQVTIKKNYVTLIGQNKDKVVITNNLNHAKTGSSSECATVRVQADYFKAFDVTFENTAPFPGTNAQAPALYSYGNKHFFQNCNFLSYQDTLLSYHGTHYFKKCYIRGVTDFIWGFGRAAFDGCILHIVNKGSKVAYITASGNEDSNFKEGGFLISNSKVQVDSGVSYYLGRLWKKNCYVIFNNTELPGSQLNKQGWVTFSGYENYKNTSKVGEYKCYGNKYSTSGRVSYATKFSSAPSIKSFLGGDISYATNSVYFK</sequence>
<accession>A0A1Y2CKI4</accession>
<keyword evidence="10" id="KW-1185">Reference proteome</keyword>
<dbReference type="SUPFAM" id="SSF51126">
    <property type="entry name" value="Pectin lyase-like"/>
    <property type="match status" value="1"/>
</dbReference>
<feature type="domain" description="Pectinesterase catalytic" evidence="8">
    <location>
        <begin position="30"/>
        <end position="299"/>
    </location>
</feature>
<evidence type="ECO:0000256" key="6">
    <source>
        <dbReference type="ARBA" id="ARBA00042203"/>
    </source>
</evidence>